<feature type="transmembrane region" description="Helical" evidence="1">
    <location>
        <begin position="36"/>
        <end position="55"/>
    </location>
</feature>
<proteinExistence type="predicted"/>
<protein>
    <submittedName>
        <fullName evidence="2">Uncharacterized protein</fullName>
    </submittedName>
</protein>
<evidence type="ECO:0000313" key="3">
    <source>
        <dbReference type="Proteomes" id="UP000280825"/>
    </source>
</evidence>
<keyword evidence="1" id="KW-1133">Transmembrane helix</keyword>
<dbReference type="EMBL" id="RYDJ01000013">
    <property type="protein sequence ID" value="RTZ03572.1"/>
    <property type="molecule type" value="Genomic_DNA"/>
</dbReference>
<dbReference type="Proteomes" id="UP000280825">
    <property type="component" value="Unassembled WGS sequence"/>
</dbReference>
<keyword evidence="3" id="KW-1185">Reference proteome</keyword>
<name>A0A3S0UYC5_9FLAO</name>
<sequence>MKEIFNLQSSTKTTGLLLVIFIICALFYILKNGKNINFQLKLILIILIFSAVYLMTRRVQEDNKITSLISDFSLTKGKIKLYIVTKGKGYKGQSGNSIKFIYNINEKIIENGYYENNFVSIPNEKPDLNTDYLVIYEKENPENSFILLNYPINSNNNLEKYKELFEIKIPDNAIKQD</sequence>
<accession>A0A3S0UYC5</accession>
<evidence type="ECO:0000313" key="2">
    <source>
        <dbReference type="EMBL" id="RTZ03572.1"/>
    </source>
</evidence>
<dbReference type="RefSeq" id="WP_126562488.1">
    <property type="nucleotide sequence ID" value="NZ_RYDJ01000013.1"/>
</dbReference>
<evidence type="ECO:0000256" key="1">
    <source>
        <dbReference type="SAM" id="Phobius"/>
    </source>
</evidence>
<organism evidence="2 3">
    <name type="scientific">Flavobacterium bomense</name>
    <dbReference type="NCBI Taxonomy" id="2497483"/>
    <lineage>
        <taxon>Bacteria</taxon>
        <taxon>Pseudomonadati</taxon>
        <taxon>Bacteroidota</taxon>
        <taxon>Flavobacteriia</taxon>
        <taxon>Flavobacteriales</taxon>
        <taxon>Flavobacteriaceae</taxon>
        <taxon>Flavobacterium</taxon>
    </lineage>
</organism>
<dbReference type="AlphaFoldDB" id="A0A3S0UYC5"/>
<reference evidence="2 3" key="1">
    <citation type="submission" date="2018-12" db="EMBL/GenBank/DDBJ databases">
        <title>Flavobacterium sp. nov., isolated from glacier ice.</title>
        <authorList>
            <person name="Liu Q."/>
            <person name="Xin Y.-H."/>
        </authorList>
    </citation>
    <scope>NUCLEOTIDE SEQUENCE [LARGE SCALE GENOMIC DNA]</scope>
    <source>
        <strain evidence="2 3">RB1N8</strain>
    </source>
</reference>
<comment type="caution">
    <text evidence="2">The sequence shown here is derived from an EMBL/GenBank/DDBJ whole genome shotgun (WGS) entry which is preliminary data.</text>
</comment>
<feature type="transmembrane region" description="Helical" evidence="1">
    <location>
        <begin position="12"/>
        <end position="30"/>
    </location>
</feature>
<keyword evidence="1" id="KW-0812">Transmembrane</keyword>
<keyword evidence="1" id="KW-0472">Membrane</keyword>
<gene>
    <name evidence="2" type="ORF">EKL98_11295</name>
</gene>